<evidence type="ECO:0000313" key="1">
    <source>
        <dbReference type="EMBL" id="KAK4724466.1"/>
    </source>
</evidence>
<protein>
    <submittedName>
        <fullName evidence="1">Uncharacterized protein</fullName>
    </submittedName>
</protein>
<reference evidence="1 2" key="1">
    <citation type="submission" date="2023-10" db="EMBL/GenBank/DDBJ databases">
        <title>Genome-Wide Identification Analysis in wild type Solanum Pinnatisectum Reveals Some Genes Defensing Phytophthora Infestans.</title>
        <authorList>
            <person name="Sun C."/>
        </authorList>
    </citation>
    <scope>NUCLEOTIDE SEQUENCE [LARGE SCALE GENOMIC DNA]</scope>
    <source>
        <strain evidence="1">LQN</strain>
        <tissue evidence="1">Leaf</tissue>
    </source>
</reference>
<dbReference type="EMBL" id="JAWPEI010000006">
    <property type="protein sequence ID" value="KAK4724466.1"/>
    <property type="molecule type" value="Genomic_DNA"/>
</dbReference>
<gene>
    <name evidence="1" type="ORF">R3W88_027245</name>
</gene>
<dbReference type="AlphaFoldDB" id="A0AAV9LFG8"/>
<keyword evidence="2" id="KW-1185">Reference proteome</keyword>
<evidence type="ECO:0000313" key="2">
    <source>
        <dbReference type="Proteomes" id="UP001311915"/>
    </source>
</evidence>
<comment type="caution">
    <text evidence="1">The sequence shown here is derived from an EMBL/GenBank/DDBJ whole genome shotgun (WGS) entry which is preliminary data.</text>
</comment>
<sequence>MENPLEYPNITSSNIHTKIDTKYITTSPFSSFSPLTIQFNIHTHEQHWFYNRNNTKSLCLKLNPSEYMSHDMFYNVMQRNLDNIDEEYFDNNRRDRVIQDIIRKIRIVIANTSKKELREFEIVVDVTLDIDKVSREILLPEESRRFNGMVPVSHQSSMKNVRMMIA</sequence>
<proteinExistence type="predicted"/>
<name>A0AAV9LFG8_9SOLN</name>
<dbReference type="Proteomes" id="UP001311915">
    <property type="component" value="Unassembled WGS sequence"/>
</dbReference>
<accession>A0AAV9LFG8</accession>
<organism evidence="1 2">
    <name type="scientific">Solanum pinnatisectum</name>
    <name type="common">tansyleaf nightshade</name>
    <dbReference type="NCBI Taxonomy" id="50273"/>
    <lineage>
        <taxon>Eukaryota</taxon>
        <taxon>Viridiplantae</taxon>
        <taxon>Streptophyta</taxon>
        <taxon>Embryophyta</taxon>
        <taxon>Tracheophyta</taxon>
        <taxon>Spermatophyta</taxon>
        <taxon>Magnoliopsida</taxon>
        <taxon>eudicotyledons</taxon>
        <taxon>Gunneridae</taxon>
        <taxon>Pentapetalae</taxon>
        <taxon>asterids</taxon>
        <taxon>lamiids</taxon>
        <taxon>Solanales</taxon>
        <taxon>Solanaceae</taxon>
        <taxon>Solanoideae</taxon>
        <taxon>Solaneae</taxon>
        <taxon>Solanum</taxon>
    </lineage>
</organism>